<evidence type="ECO:0000313" key="3">
    <source>
        <dbReference type="EMBL" id="ODC03659.1"/>
    </source>
</evidence>
<name>A0A1E2V9G4_9GAMM</name>
<comment type="caution">
    <text evidence="3">The sequence shown here is derived from an EMBL/GenBank/DDBJ whole genome shotgun (WGS) entry which is preliminary data.</text>
</comment>
<feature type="domain" description="DUF1468" evidence="2">
    <location>
        <begin position="5"/>
        <end position="138"/>
    </location>
</feature>
<keyword evidence="1" id="KW-1133">Transmembrane helix</keyword>
<sequence length="145" mass="15737">MSDRIFGLLMLALAVAYGWGAQQFPVPFGEAEAVGPETFPILLSVLLGFCSLYMMLRPDPDNGWPVGRTLTEMVVVLIVLLAYTAILEELGFVISTTLAVGILCWRMGARLKSAFLVAFLGGVVVYLLFNFVLELPLPAGLLEVV</sequence>
<evidence type="ECO:0000313" key="4">
    <source>
        <dbReference type="Proteomes" id="UP000094291"/>
    </source>
</evidence>
<evidence type="ECO:0000256" key="1">
    <source>
        <dbReference type="SAM" id="Phobius"/>
    </source>
</evidence>
<dbReference type="OrthoDB" id="5519430at2"/>
<dbReference type="Proteomes" id="UP000094291">
    <property type="component" value="Unassembled WGS sequence"/>
</dbReference>
<dbReference type="EMBL" id="MDTQ01000001">
    <property type="protein sequence ID" value="ODC03659.1"/>
    <property type="molecule type" value="Genomic_DNA"/>
</dbReference>
<dbReference type="InterPro" id="IPR009936">
    <property type="entry name" value="DUF1468"/>
</dbReference>
<feature type="transmembrane region" description="Helical" evidence="1">
    <location>
        <begin position="39"/>
        <end position="56"/>
    </location>
</feature>
<protein>
    <submittedName>
        <fullName evidence="3">Tricarboxylic transporter</fullName>
    </submittedName>
</protein>
<dbReference type="AlphaFoldDB" id="A0A1E2V9G4"/>
<gene>
    <name evidence="3" type="ORF">BFW38_08980</name>
</gene>
<organism evidence="3 4">
    <name type="scientific">Terasakiispira papahanaumokuakeensis</name>
    <dbReference type="NCBI Taxonomy" id="197479"/>
    <lineage>
        <taxon>Bacteria</taxon>
        <taxon>Pseudomonadati</taxon>
        <taxon>Pseudomonadota</taxon>
        <taxon>Gammaproteobacteria</taxon>
        <taxon>Oceanospirillales</taxon>
        <taxon>Terasakiispira</taxon>
    </lineage>
</organism>
<evidence type="ECO:0000259" key="2">
    <source>
        <dbReference type="Pfam" id="PF07331"/>
    </source>
</evidence>
<feature type="transmembrane region" description="Helical" evidence="1">
    <location>
        <begin position="92"/>
        <end position="108"/>
    </location>
</feature>
<proteinExistence type="predicted"/>
<accession>A0A1E2V9G4</accession>
<dbReference type="RefSeq" id="WP_068998075.1">
    <property type="nucleotide sequence ID" value="NZ_MDTQ01000001.1"/>
</dbReference>
<feature type="transmembrane region" description="Helical" evidence="1">
    <location>
        <begin position="115"/>
        <end position="133"/>
    </location>
</feature>
<feature type="transmembrane region" description="Helical" evidence="1">
    <location>
        <begin position="68"/>
        <end position="86"/>
    </location>
</feature>
<dbReference type="Pfam" id="PF07331">
    <property type="entry name" value="TctB"/>
    <property type="match status" value="1"/>
</dbReference>
<reference evidence="3 4" key="1">
    <citation type="submission" date="2016-08" db="EMBL/GenBank/DDBJ databases">
        <authorList>
            <person name="Seilhamer J.J."/>
        </authorList>
    </citation>
    <scope>NUCLEOTIDE SEQUENCE [LARGE SCALE GENOMIC DNA]</scope>
    <source>
        <strain evidence="3 4">PH27A</strain>
    </source>
</reference>
<dbReference type="STRING" id="197479.BFW38_08980"/>
<keyword evidence="4" id="KW-1185">Reference proteome</keyword>
<keyword evidence="1" id="KW-0812">Transmembrane</keyword>
<keyword evidence="1" id="KW-0472">Membrane</keyword>